<dbReference type="InterPro" id="IPR012910">
    <property type="entry name" value="Plug_dom"/>
</dbReference>
<dbReference type="Pfam" id="PF07715">
    <property type="entry name" value="Plug"/>
    <property type="match status" value="1"/>
</dbReference>
<dbReference type="Pfam" id="PF13715">
    <property type="entry name" value="CarbopepD_reg_2"/>
    <property type="match status" value="1"/>
</dbReference>
<dbReference type="InterPro" id="IPR008969">
    <property type="entry name" value="CarboxyPept-like_regulatory"/>
</dbReference>
<dbReference type="InterPro" id="IPR037066">
    <property type="entry name" value="Plug_dom_sf"/>
</dbReference>
<keyword evidence="3 7" id="KW-1134">Transmembrane beta strand</keyword>
<evidence type="ECO:0000256" key="2">
    <source>
        <dbReference type="ARBA" id="ARBA00022448"/>
    </source>
</evidence>
<dbReference type="KEGG" id="cbae:COR50_17865"/>
<evidence type="ECO:0000256" key="5">
    <source>
        <dbReference type="ARBA" id="ARBA00023136"/>
    </source>
</evidence>
<dbReference type="NCBIfam" id="TIGR04056">
    <property type="entry name" value="OMP_RagA_SusC"/>
    <property type="match status" value="1"/>
</dbReference>
<proteinExistence type="inferred from homology"/>
<dbReference type="PROSITE" id="PS52016">
    <property type="entry name" value="TONB_DEPENDENT_REC_3"/>
    <property type="match status" value="1"/>
</dbReference>
<evidence type="ECO:0000256" key="3">
    <source>
        <dbReference type="ARBA" id="ARBA00022452"/>
    </source>
</evidence>
<dbReference type="Gene3D" id="2.60.40.1120">
    <property type="entry name" value="Carboxypeptidase-like, regulatory domain"/>
    <property type="match status" value="1"/>
</dbReference>
<dbReference type="Gene3D" id="2.40.170.20">
    <property type="entry name" value="TonB-dependent receptor, beta-barrel domain"/>
    <property type="match status" value="1"/>
</dbReference>
<comment type="similarity">
    <text evidence="7">Belongs to the TonB-dependent receptor family.</text>
</comment>
<organism evidence="9 10">
    <name type="scientific">Chitinophaga caeni</name>
    <dbReference type="NCBI Taxonomy" id="2029983"/>
    <lineage>
        <taxon>Bacteria</taxon>
        <taxon>Pseudomonadati</taxon>
        <taxon>Bacteroidota</taxon>
        <taxon>Chitinophagia</taxon>
        <taxon>Chitinophagales</taxon>
        <taxon>Chitinophagaceae</taxon>
        <taxon>Chitinophaga</taxon>
    </lineage>
</organism>
<dbReference type="AlphaFoldDB" id="A0A291QY85"/>
<dbReference type="SUPFAM" id="SSF56935">
    <property type="entry name" value="Porins"/>
    <property type="match status" value="1"/>
</dbReference>
<dbReference type="InterPro" id="IPR036942">
    <property type="entry name" value="Beta-barrel_TonB_sf"/>
</dbReference>
<evidence type="ECO:0000259" key="8">
    <source>
        <dbReference type="Pfam" id="PF07715"/>
    </source>
</evidence>
<gene>
    <name evidence="9" type="ORF">COR50_17865</name>
</gene>
<evidence type="ECO:0000313" key="10">
    <source>
        <dbReference type="Proteomes" id="UP000220133"/>
    </source>
</evidence>
<dbReference type="InterPro" id="IPR023997">
    <property type="entry name" value="TonB-dep_OMP_SusC/RagA_CS"/>
</dbReference>
<evidence type="ECO:0000256" key="4">
    <source>
        <dbReference type="ARBA" id="ARBA00022692"/>
    </source>
</evidence>
<evidence type="ECO:0000256" key="7">
    <source>
        <dbReference type="PROSITE-ProRule" id="PRU01360"/>
    </source>
</evidence>
<dbReference type="InterPro" id="IPR023996">
    <property type="entry name" value="TonB-dep_OMP_SusC/RagA"/>
</dbReference>
<keyword evidence="6 7" id="KW-0998">Cell outer membrane</keyword>
<dbReference type="Gene3D" id="2.170.130.10">
    <property type="entry name" value="TonB-dependent receptor, plug domain"/>
    <property type="match status" value="1"/>
</dbReference>
<evidence type="ECO:0000313" key="9">
    <source>
        <dbReference type="EMBL" id="ATL48881.1"/>
    </source>
</evidence>
<keyword evidence="4 7" id="KW-0812">Transmembrane</keyword>
<feature type="domain" description="TonB-dependent receptor plug" evidence="8">
    <location>
        <begin position="260"/>
        <end position="359"/>
    </location>
</feature>
<accession>A0A291QY85</accession>
<sequence>MVNSLSLKRNILLTKLLQFMQKSPFCNQGFIPSRLLLPVRGVDEKRKTRTFRIPWKKSLLIMKLTGILLLAFCLQLSAKSIAQSVTYSGQNIPLKQIFSVIENQTGYMVSGNMELLRVSNPVTISVQSMPIENFLSLVFKNQPLNYHLVGKDIIISRKPYIPPTQAALKGRIADTLGNALPGATIRVKGKNTSTISDSEGNFTIDAVPGDVLQVSFVGFFKKEVKINSLAPMAIFLVPQSVNMAAVAITVNTGYQSIPRERATGSYAIIGADQLNNKLRPDLQAALEAQAPGLALTKDGRIEIRGVSTFNAETSPLIIVDGYPITGGLESINIDNVENVTVLKDAVAASIYGSRSSNGVIVITTKKGKSGTMSVGYRGSFGLIQKPDLSYLNRSSTADYIDAEAELYSQSSFLYQAQYAGYSYLSKVNYLLVAKDLGLMPATEVDAEIESMKQNDGLGQLQKYLFRNQLSQQHNISLSGGSDKNTTAATIKYVTNRGNTLYTENDRAIFDLRNDWKPHKNVTVKLFSNINYSTSKAPLRTIPSFLEYYSATMFHPYDLVVNPETGQYQDIFATNPAKINRYANMDGLKPMDYNPLEDLGNEITRTQNFQMRLGGSINVKLMEGLNIEGGGVWIRGNSVTKSISGKDSYRMRLAYNDGTSISNPSKHYIPDGDMVQEGRTLNQTYTIRGQLNFNRSFGKHQVMAIAGTEVTRDVWDNNTYPTRFGYDDQSGTFATFNYADYNAGIYNSDMLGTSKPQNPVNIGQYNYRDNRFVSWYANGSYEFDYRFLVSGSIRLDQTNFFGTNPDYRYKPLWSVGGTYKLSNEAFFNVPWITKLYLRSSYGINGNISLNSGPFLIISPGSFSNYTGDIAYNISSPPNNSLRWEKTSTNNYGIDASFFNNRLNVTADYYFRKSVDLLAPDMVDPTIGYTSLTKNVGQINNKGIELSINADILRDKEVGWNVLATYASNKNEVISYNVNYLYATSFLTSVNRENYPANAVFSYRNAGLDENGSPIYYNQKGDKVNGGAIGVDDLVYSGTLRPKNTFGLTNNLSYKSLQLSVMFVAKTGNVLRRTAFDGTNIQHKDVAKRWRQPGDEKTTIYPKLSAFSLDAFYFPFSDTFVESGDFLKLRDVTLAYNLPKKVIGKSFFKNASINFEARNLWMWTANSDHIDPEAIELIDPGSAQAELGFTPFRPMPEYYLGLRFQF</sequence>
<dbReference type="NCBIfam" id="TIGR04057">
    <property type="entry name" value="SusC_RagA_signa"/>
    <property type="match status" value="1"/>
</dbReference>
<keyword evidence="10" id="KW-1185">Reference proteome</keyword>
<evidence type="ECO:0000256" key="6">
    <source>
        <dbReference type="ARBA" id="ARBA00023237"/>
    </source>
</evidence>
<keyword evidence="2 7" id="KW-0813">Transport</keyword>
<dbReference type="SUPFAM" id="SSF49464">
    <property type="entry name" value="Carboxypeptidase regulatory domain-like"/>
    <property type="match status" value="1"/>
</dbReference>
<reference evidence="9 10" key="1">
    <citation type="submission" date="2017-10" db="EMBL/GenBank/DDBJ databases">
        <title>Paenichitinophaga pekingensis gen. nov., sp. nov., isolated from activated sludge.</title>
        <authorList>
            <person name="Jin D."/>
            <person name="Kong X."/>
            <person name="Deng Y."/>
            <person name="Bai Z."/>
        </authorList>
    </citation>
    <scope>NUCLEOTIDE SEQUENCE [LARGE SCALE GENOMIC DNA]</scope>
    <source>
        <strain evidence="9 10">13</strain>
    </source>
</reference>
<dbReference type="EMBL" id="CP023777">
    <property type="protein sequence ID" value="ATL48881.1"/>
    <property type="molecule type" value="Genomic_DNA"/>
</dbReference>
<protein>
    <recommendedName>
        <fullName evidence="8">TonB-dependent receptor plug domain-containing protein</fullName>
    </recommendedName>
</protein>
<dbReference type="GO" id="GO:0009279">
    <property type="term" value="C:cell outer membrane"/>
    <property type="evidence" value="ECO:0007669"/>
    <property type="project" value="UniProtKB-SubCell"/>
</dbReference>
<dbReference type="Proteomes" id="UP000220133">
    <property type="component" value="Chromosome"/>
</dbReference>
<name>A0A291QY85_9BACT</name>
<comment type="subcellular location">
    <subcellularLocation>
        <location evidence="1 7">Cell outer membrane</location>
        <topology evidence="1 7">Multi-pass membrane protein</topology>
    </subcellularLocation>
</comment>
<evidence type="ECO:0000256" key="1">
    <source>
        <dbReference type="ARBA" id="ARBA00004571"/>
    </source>
</evidence>
<keyword evidence="5 7" id="KW-0472">Membrane</keyword>
<dbReference type="InterPro" id="IPR039426">
    <property type="entry name" value="TonB-dep_rcpt-like"/>
</dbReference>